<evidence type="ECO:0000313" key="2">
    <source>
        <dbReference type="EMBL" id="TLG04709.1"/>
    </source>
</evidence>
<feature type="signal peptide" evidence="1">
    <location>
        <begin position="1"/>
        <end position="28"/>
    </location>
</feature>
<accession>A0A5R8PAW7</accession>
<dbReference type="EMBL" id="VBUU01000022">
    <property type="protein sequence ID" value="TLG04709.1"/>
    <property type="molecule type" value="Genomic_DNA"/>
</dbReference>
<feature type="chain" id="PRO_5024360597" description="Intersectin-EH binding protein Ibp1" evidence="1">
    <location>
        <begin position="29"/>
        <end position="63"/>
    </location>
</feature>
<gene>
    <name evidence="2" type="ORF">FEK35_20000</name>
</gene>
<evidence type="ECO:0000313" key="3">
    <source>
        <dbReference type="Proteomes" id="UP000308349"/>
    </source>
</evidence>
<protein>
    <recommendedName>
        <fullName evidence="4">Intersectin-EH binding protein Ibp1</fullName>
    </recommendedName>
</protein>
<evidence type="ECO:0008006" key="4">
    <source>
        <dbReference type="Google" id="ProtNLM"/>
    </source>
</evidence>
<evidence type="ECO:0000256" key="1">
    <source>
        <dbReference type="SAM" id="SignalP"/>
    </source>
</evidence>
<sequence>MKKLVAGVALTIGLVGVGPALAPSIAFAGPCQPGVSKDCKDTKKKPPCQPGVTTDCKVATPRR</sequence>
<dbReference type="RefSeq" id="WP_138457457.1">
    <property type="nucleotide sequence ID" value="NZ_VBUU01000022.1"/>
</dbReference>
<dbReference type="Proteomes" id="UP000308349">
    <property type="component" value="Unassembled WGS sequence"/>
</dbReference>
<reference evidence="2 3" key="1">
    <citation type="submission" date="2019-05" db="EMBL/GenBank/DDBJ databases">
        <title>Genomes sequences of two Nocardia cyriacigeorgica environmental isolates, type strains Nocardia asteroides ATCC 19247 and Nocardia cyriacigeorgica DSM 44484.</title>
        <authorList>
            <person name="Vautrin F."/>
            <person name="Bergeron E."/>
            <person name="Dubost A."/>
            <person name="Abrouk D."/>
            <person name="Rodriguez Nava V."/>
            <person name="Pujic P."/>
        </authorList>
    </citation>
    <scope>NUCLEOTIDE SEQUENCE [LARGE SCALE GENOMIC DNA]</scope>
    <source>
        <strain evidence="2 3">EML 1456</strain>
    </source>
</reference>
<organism evidence="2 3">
    <name type="scientific">Nocardia cyriacigeorgica</name>
    <dbReference type="NCBI Taxonomy" id="135487"/>
    <lineage>
        <taxon>Bacteria</taxon>
        <taxon>Bacillati</taxon>
        <taxon>Actinomycetota</taxon>
        <taxon>Actinomycetes</taxon>
        <taxon>Mycobacteriales</taxon>
        <taxon>Nocardiaceae</taxon>
        <taxon>Nocardia</taxon>
    </lineage>
</organism>
<dbReference type="OrthoDB" id="4569622at2"/>
<proteinExistence type="predicted"/>
<keyword evidence="1" id="KW-0732">Signal</keyword>
<name>A0A5R8PAW7_9NOCA</name>
<comment type="caution">
    <text evidence="2">The sequence shown here is derived from an EMBL/GenBank/DDBJ whole genome shotgun (WGS) entry which is preliminary data.</text>
</comment>
<dbReference type="AlphaFoldDB" id="A0A5R8PAW7"/>